<keyword evidence="2" id="KW-0378">Hydrolase</keyword>
<dbReference type="HOGENOM" id="CLU_915012_0_0_11"/>
<dbReference type="Gene3D" id="3.20.20.140">
    <property type="entry name" value="Metal-dependent hydrolases"/>
    <property type="match status" value="1"/>
</dbReference>
<dbReference type="OrthoDB" id="4456265at2"/>
<dbReference type="GO" id="GO:0016787">
    <property type="term" value="F:hydrolase activity"/>
    <property type="evidence" value="ECO:0007669"/>
    <property type="project" value="UniProtKB-KW"/>
</dbReference>
<dbReference type="GO" id="GO:0019748">
    <property type="term" value="P:secondary metabolic process"/>
    <property type="evidence" value="ECO:0007669"/>
    <property type="project" value="TreeGrafter"/>
</dbReference>
<dbReference type="PANTHER" id="PTHR21240:SF28">
    <property type="entry name" value="ISO-OROTATE DECARBOXYLASE (EUROFUNG)"/>
    <property type="match status" value="1"/>
</dbReference>
<dbReference type="InParanoid" id="C8XDM8"/>
<dbReference type="GO" id="GO:0016831">
    <property type="term" value="F:carboxy-lyase activity"/>
    <property type="evidence" value="ECO:0007669"/>
    <property type="project" value="InterPro"/>
</dbReference>
<dbReference type="AlphaFoldDB" id="C8XDM8"/>
<dbReference type="Proteomes" id="UP000002218">
    <property type="component" value="Chromosome"/>
</dbReference>
<reference evidence="3" key="1">
    <citation type="submission" date="2009-09" db="EMBL/GenBank/DDBJ databases">
        <title>The complete genome of Nakamurella multipartita DSM 44233.</title>
        <authorList>
            <consortium name="US DOE Joint Genome Institute (JGI-PGF)"/>
            <person name="Lucas S."/>
            <person name="Copeland A."/>
            <person name="Lapidus A."/>
            <person name="Glavina del Rio T."/>
            <person name="Dalin E."/>
            <person name="Tice H."/>
            <person name="Bruce D."/>
            <person name="Goodwin L."/>
            <person name="Pitluck S."/>
            <person name="Kyrpides N."/>
            <person name="Mavromatis K."/>
            <person name="Ivanova N."/>
            <person name="Ovchinnikova G."/>
            <person name="Sims D."/>
            <person name="Meincke L."/>
            <person name="Brettin T."/>
            <person name="Detter J.C."/>
            <person name="Han C."/>
            <person name="Larimer F."/>
            <person name="Land M."/>
            <person name="Hauser L."/>
            <person name="Markowitz V."/>
            <person name="Cheng J.-F."/>
            <person name="Hugenholtz P."/>
            <person name="Woyke T."/>
            <person name="Wu D."/>
            <person name="Klenk H.-P."/>
            <person name="Eisen J.A."/>
        </authorList>
    </citation>
    <scope>NUCLEOTIDE SEQUENCE [LARGE SCALE GENOMIC DNA]</scope>
    <source>
        <strain evidence="3">ATCC 700099 / DSM 44233 / CIP 104796 / JCM 9543 / NBRC 105858 / Y-104</strain>
    </source>
</reference>
<dbReference type="EMBL" id="CP001737">
    <property type="protein sequence ID" value="ACV77692.1"/>
    <property type="molecule type" value="Genomic_DNA"/>
</dbReference>
<dbReference type="InterPro" id="IPR032466">
    <property type="entry name" value="Metal_Hydrolase"/>
</dbReference>
<evidence type="ECO:0000256" key="1">
    <source>
        <dbReference type="ARBA" id="ARBA00023239"/>
    </source>
</evidence>
<keyword evidence="3" id="KW-1185">Reference proteome</keyword>
<keyword evidence="1" id="KW-0456">Lyase</keyword>
<dbReference type="RefSeq" id="WP_015746600.1">
    <property type="nucleotide sequence ID" value="NC_013235.1"/>
</dbReference>
<dbReference type="STRING" id="479431.Namu_1289"/>
<sequence>MTAPRTIDIHQHLWPVDLIEALRRCSVPPRLDGWTLYLPGEPAYQVDPADHDPQSRRATESGRIVLGLSSPLGIEDLPPEQAAPLLAAWHDGVARLRPDFDAWASVAGRDPDLTALRQQLAQGFVGLQIPATALAGPADVERLGEVLALVQAADRPVFVHPGPVPAAGADRPAWWAAVVDYPTQLQAAWWAWFAAGRSQFPSLRVCFAAGAGLAPVHHERFQARAGRTVTVDPHTFVETSSYSRQGVDALTRAVGVDPIVVGSDRPYGTPHRTDLGEAARTAFTQTNPYRLLTGERP</sequence>
<dbReference type="InterPro" id="IPR032465">
    <property type="entry name" value="ACMSD"/>
</dbReference>
<gene>
    <name evidence="2" type="ordered locus">Namu_1289</name>
</gene>
<dbReference type="PANTHER" id="PTHR21240">
    <property type="entry name" value="2-AMINO-3-CARBOXYLMUCONATE-6-SEMIALDEHYDE DECARBOXYLASE"/>
    <property type="match status" value="1"/>
</dbReference>
<evidence type="ECO:0000313" key="2">
    <source>
        <dbReference type="EMBL" id="ACV77692.1"/>
    </source>
</evidence>
<dbReference type="GO" id="GO:0005737">
    <property type="term" value="C:cytoplasm"/>
    <property type="evidence" value="ECO:0007669"/>
    <property type="project" value="TreeGrafter"/>
</dbReference>
<organism evidence="2 3">
    <name type="scientific">Nakamurella multipartita (strain ATCC 700099 / DSM 44233 / CIP 104796 / JCM 9543 / NBRC 105858 / Y-104)</name>
    <name type="common">Microsphaera multipartita</name>
    <dbReference type="NCBI Taxonomy" id="479431"/>
    <lineage>
        <taxon>Bacteria</taxon>
        <taxon>Bacillati</taxon>
        <taxon>Actinomycetota</taxon>
        <taxon>Actinomycetes</taxon>
        <taxon>Nakamurellales</taxon>
        <taxon>Nakamurellaceae</taxon>
        <taxon>Nakamurella</taxon>
    </lineage>
</organism>
<dbReference type="KEGG" id="nml:Namu_1289"/>
<evidence type="ECO:0000313" key="3">
    <source>
        <dbReference type="Proteomes" id="UP000002218"/>
    </source>
</evidence>
<dbReference type="eggNOG" id="COG2159">
    <property type="taxonomic scope" value="Bacteria"/>
</dbReference>
<proteinExistence type="predicted"/>
<name>C8XDM8_NAKMY</name>
<reference evidence="2 3" key="2">
    <citation type="journal article" date="2010" name="Stand. Genomic Sci.">
        <title>Complete genome sequence of Nakamurella multipartita type strain (Y-104).</title>
        <authorList>
            <person name="Tice H."/>
            <person name="Mayilraj S."/>
            <person name="Sims D."/>
            <person name="Lapidus A."/>
            <person name="Nolan M."/>
            <person name="Lucas S."/>
            <person name="Glavina Del Rio T."/>
            <person name="Copeland A."/>
            <person name="Cheng J.F."/>
            <person name="Meincke L."/>
            <person name="Bruce D."/>
            <person name="Goodwin L."/>
            <person name="Pitluck S."/>
            <person name="Ivanova N."/>
            <person name="Mavromatis K."/>
            <person name="Ovchinnikova G."/>
            <person name="Pati A."/>
            <person name="Chen A."/>
            <person name="Palaniappan K."/>
            <person name="Land M."/>
            <person name="Hauser L."/>
            <person name="Chang Y.J."/>
            <person name="Jeffries C.D."/>
            <person name="Detter J.C."/>
            <person name="Brettin T."/>
            <person name="Rohde M."/>
            <person name="Goker M."/>
            <person name="Bristow J."/>
            <person name="Eisen J.A."/>
            <person name="Markowitz V."/>
            <person name="Hugenholtz P."/>
            <person name="Kyrpides N.C."/>
            <person name="Klenk H.P."/>
            <person name="Chen F."/>
        </authorList>
    </citation>
    <scope>NUCLEOTIDE SEQUENCE [LARGE SCALE GENOMIC DNA]</scope>
    <source>
        <strain evidence="3">ATCC 700099 / DSM 44233 / CIP 104796 / JCM 9543 / NBRC 105858 / Y-104</strain>
    </source>
</reference>
<protein>
    <submittedName>
        <fullName evidence="2">Amidohydrolase 2</fullName>
    </submittedName>
</protein>
<accession>C8XDM8</accession>
<dbReference type="SUPFAM" id="SSF51556">
    <property type="entry name" value="Metallo-dependent hydrolases"/>
    <property type="match status" value="1"/>
</dbReference>